<keyword evidence="1" id="KW-0539">Nucleus</keyword>
<dbReference type="GO" id="GO:0000811">
    <property type="term" value="C:GINS complex"/>
    <property type="evidence" value="ECO:0007669"/>
    <property type="project" value="UniProtKB-UniRule"/>
</dbReference>
<comment type="caution">
    <text evidence="3">The sequence shown here is derived from an EMBL/GenBank/DDBJ whole genome shotgun (WGS) entry which is preliminary data.</text>
</comment>
<comment type="similarity">
    <text evidence="1">Belongs to the GINS3/PSF3 family.</text>
</comment>
<dbReference type="InterPro" id="IPR036224">
    <property type="entry name" value="GINS_bundle-like_dom_sf"/>
</dbReference>
<gene>
    <name evidence="3" type="ORF">NliqN6_3234</name>
</gene>
<dbReference type="OrthoDB" id="2590318at2759"/>
<comment type="subunit">
    <text evidence="1">Component of the GINS complex.</text>
</comment>
<dbReference type="GO" id="GO:1902975">
    <property type="term" value="P:mitotic DNA replication initiation"/>
    <property type="evidence" value="ECO:0007669"/>
    <property type="project" value="TreeGrafter"/>
</dbReference>
<dbReference type="PANTHER" id="PTHR22768">
    <property type="entry name" value="DNA REPLICATION COMPLEX GINS PROTEIN PSF3"/>
    <property type="match status" value="1"/>
</dbReference>
<dbReference type="EMBL" id="BLZA01000019">
    <property type="protein sequence ID" value="GHJ86832.1"/>
    <property type="molecule type" value="Genomic_DNA"/>
</dbReference>
<organism evidence="3 4">
    <name type="scientific">Naganishia liquefaciens</name>
    <dbReference type="NCBI Taxonomy" id="104408"/>
    <lineage>
        <taxon>Eukaryota</taxon>
        <taxon>Fungi</taxon>
        <taxon>Dikarya</taxon>
        <taxon>Basidiomycota</taxon>
        <taxon>Agaricomycotina</taxon>
        <taxon>Tremellomycetes</taxon>
        <taxon>Filobasidiales</taxon>
        <taxon>Filobasidiaceae</taxon>
        <taxon>Naganishia</taxon>
    </lineage>
</organism>
<sequence length="204" mass="22076">MATDYYAIDAILADTHKLACTFTLDVAGIGFLEGGNERDIKQYAKAELPFWMAERLSFHGFTMFPIPAPYSPRVRSALNASATSISLASLVGANGWWYTFGRNIYTLLEPPQSTALRATLLKTFIHRLPLIQDLATHYGASSAASGTAVTDGGTGSGAAGLVAGEAFMEGMDAEERELFAIGQEGERKVKVWYDTPLGRNKMGR</sequence>
<dbReference type="InterPro" id="IPR038437">
    <property type="entry name" value="GINS_Psf3_sf"/>
</dbReference>
<dbReference type="InterPro" id="IPR010492">
    <property type="entry name" value="GINS_Psf3"/>
</dbReference>
<evidence type="ECO:0000256" key="1">
    <source>
        <dbReference type="RuleBase" id="RU367161"/>
    </source>
</evidence>
<reference evidence="3" key="1">
    <citation type="submission" date="2020-07" db="EMBL/GenBank/DDBJ databases">
        <title>Draft Genome Sequence of a Deep-Sea Yeast, Naganishia (Cryptococcus) liquefaciens strain N6.</title>
        <authorList>
            <person name="Han Y.W."/>
            <person name="Kajitani R."/>
            <person name="Morimoto H."/>
            <person name="Parhat M."/>
            <person name="Tsubouchi H."/>
            <person name="Bakenova O."/>
            <person name="Ogata M."/>
            <person name="Argunhan B."/>
            <person name="Aoki R."/>
            <person name="Kajiwara S."/>
            <person name="Itoh T."/>
            <person name="Iwasaki H."/>
        </authorList>
    </citation>
    <scope>NUCLEOTIDE SEQUENCE</scope>
    <source>
        <strain evidence="3">N6</strain>
    </source>
</reference>
<protein>
    <recommendedName>
        <fullName evidence="1">DNA replication complex GINS protein PSF3</fullName>
    </recommendedName>
</protein>
<evidence type="ECO:0000313" key="3">
    <source>
        <dbReference type="EMBL" id="GHJ86832.1"/>
    </source>
</evidence>
<keyword evidence="1" id="KW-0235">DNA replication</keyword>
<comment type="function">
    <text evidence="1">The GINS complex plays an essential role in the initiation of DNA replication.</text>
</comment>
<dbReference type="PANTHER" id="PTHR22768:SF0">
    <property type="entry name" value="DNA REPLICATION COMPLEX GINS PROTEIN PSF3"/>
    <property type="match status" value="1"/>
</dbReference>
<comment type="subcellular location">
    <subcellularLocation>
        <location evidence="1">Nucleus</location>
    </subcellularLocation>
</comment>
<accession>A0A8H3YG35</accession>
<name>A0A8H3YG35_9TREE</name>
<keyword evidence="4" id="KW-1185">Reference proteome</keyword>
<dbReference type="SUPFAM" id="SSF160059">
    <property type="entry name" value="PriA/YqbF domain"/>
    <property type="match status" value="1"/>
</dbReference>
<dbReference type="Pfam" id="PF22466">
    <property type="entry name" value="PSF3_N"/>
    <property type="match status" value="1"/>
</dbReference>
<dbReference type="SUPFAM" id="SSF158573">
    <property type="entry name" value="GINS helical bundle-like"/>
    <property type="match status" value="1"/>
</dbReference>
<dbReference type="CDD" id="cd21693">
    <property type="entry name" value="GINS_B_Psf3"/>
    <property type="match status" value="1"/>
</dbReference>
<proteinExistence type="inferred from homology"/>
<dbReference type="CDD" id="cd11713">
    <property type="entry name" value="GINS_A_psf3"/>
    <property type="match status" value="1"/>
</dbReference>
<dbReference type="InterPro" id="IPR055221">
    <property type="entry name" value="PSF3_N"/>
</dbReference>
<dbReference type="Proteomes" id="UP000620104">
    <property type="component" value="Unassembled WGS sequence"/>
</dbReference>
<evidence type="ECO:0000259" key="2">
    <source>
        <dbReference type="Pfam" id="PF22466"/>
    </source>
</evidence>
<dbReference type="AlphaFoldDB" id="A0A8H3YG35"/>
<dbReference type="Gene3D" id="1.20.58.2050">
    <property type="match status" value="1"/>
</dbReference>
<evidence type="ECO:0000313" key="4">
    <source>
        <dbReference type="Proteomes" id="UP000620104"/>
    </source>
</evidence>
<feature type="domain" description="DNA replication complex GINS protein PSF3 N-terminal" evidence="2">
    <location>
        <begin position="6"/>
        <end position="56"/>
    </location>
</feature>